<evidence type="ECO:0000256" key="1">
    <source>
        <dbReference type="SAM" id="MobiDB-lite"/>
    </source>
</evidence>
<feature type="region of interest" description="Disordered" evidence="1">
    <location>
        <begin position="1"/>
        <end position="29"/>
    </location>
</feature>
<organism evidence="2 3">
    <name type="scientific">Arenibacter algicola</name>
    <dbReference type="NCBI Taxonomy" id="616991"/>
    <lineage>
        <taxon>Bacteria</taxon>
        <taxon>Pseudomonadati</taxon>
        <taxon>Bacteroidota</taxon>
        <taxon>Flavobacteriia</taxon>
        <taxon>Flavobacteriales</taxon>
        <taxon>Flavobacteriaceae</taxon>
        <taxon>Arenibacter</taxon>
    </lineage>
</organism>
<gene>
    <name evidence="2" type="ORF">AREALGSMS7_00526</name>
</gene>
<dbReference type="AlphaFoldDB" id="A0A221URT8"/>
<dbReference type="Proteomes" id="UP000204551">
    <property type="component" value="Chromosome"/>
</dbReference>
<accession>A0A221URT8</accession>
<proteinExistence type="predicted"/>
<evidence type="ECO:0000313" key="2">
    <source>
        <dbReference type="EMBL" id="ASO04015.1"/>
    </source>
</evidence>
<reference evidence="2 3" key="1">
    <citation type="submission" date="2017-07" db="EMBL/GenBank/DDBJ databases">
        <title>Genome Sequence of Arenibacter algicola Strain SMS7 Isolated from a culture of the Diatom Skeletonema marinoi.</title>
        <authorList>
            <person name="Topel M."/>
            <person name="Pinder M.I.M."/>
            <person name="Johansson O.N."/>
            <person name="Kourtchenko O."/>
            <person name="Godhe A."/>
            <person name="Clarke A.K."/>
        </authorList>
    </citation>
    <scope>NUCLEOTIDE SEQUENCE [LARGE SCALE GENOMIC DNA]</scope>
    <source>
        <strain evidence="2 3">SMS7</strain>
    </source>
</reference>
<name>A0A221URT8_9FLAO</name>
<dbReference type="STRING" id="616991.GCA_000733925_03646"/>
<sequence>MAVLDNLSFGGESKKNPFLNGKGIRENLI</sequence>
<dbReference type="KEGG" id="aalg:AREALGSMS7_00526"/>
<protein>
    <submittedName>
        <fullName evidence="2">Uncharacterized protein</fullName>
    </submittedName>
</protein>
<evidence type="ECO:0000313" key="3">
    <source>
        <dbReference type="Proteomes" id="UP000204551"/>
    </source>
</evidence>
<dbReference type="EMBL" id="CP022515">
    <property type="protein sequence ID" value="ASO04015.1"/>
    <property type="molecule type" value="Genomic_DNA"/>
</dbReference>